<dbReference type="HOGENOM" id="CLU_2850861_0_0_1"/>
<organism evidence="1">
    <name type="scientific">Rhizophagus irregularis (strain DAOM 181602 / DAOM 197198 / MUCL 43194)</name>
    <name type="common">Arbuscular mycorrhizal fungus</name>
    <name type="synonym">Glomus intraradices</name>
    <dbReference type="NCBI Taxonomy" id="747089"/>
    <lineage>
        <taxon>Eukaryota</taxon>
        <taxon>Fungi</taxon>
        <taxon>Fungi incertae sedis</taxon>
        <taxon>Mucoromycota</taxon>
        <taxon>Glomeromycotina</taxon>
        <taxon>Glomeromycetes</taxon>
        <taxon>Glomerales</taxon>
        <taxon>Glomeraceae</taxon>
        <taxon>Rhizophagus</taxon>
    </lineage>
</organism>
<dbReference type="EMBL" id="KI298883">
    <property type="protein sequence ID" value="ERZ98299.1"/>
    <property type="molecule type" value="Genomic_DNA"/>
</dbReference>
<dbReference type="AlphaFoldDB" id="U9SQV4"/>
<gene>
    <name evidence="1" type="ORF">GLOINDRAFT_287401</name>
</gene>
<reference evidence="1" key="1">
    <citation type="submission" date="2013-07" db="EMBL/GenBank/DDBJ databases">
        <title>The genome of an arbuscular mycorrhizal fungus provides insights into the evolution of the oldest plant symbiosis.</title>
        <authorList>
            <consortium name="DOE Joint Genome Institute"/>
            <person name="Tisserant E."/>
            <person name="Malbreil M."/>
            <person name="Kuo A."/>
            <person name="Kohler A."/>
            <person name="Symeonidi A."/>
            <person name="Balestrini R."/>
            <person name="Charron P."/>
            <person name="Duensing N."/>
            <person name="Frei-dit-Frey N."/>
            <person name="Gianinazzi-Pearson V."/>
            <person name="Gilbert B."/>
            <person name="Handa Y."/>
            <person name="Hijri M."/>
            <person name="Kaul R."/>
            <person name="Kawaguchi M."/>
            <person name="Krajinski F."/>
            <person name="Lammers P."/>
            <person name="Lapierre D."/>
            <person name="Masclaux F.G."/>
            <person name="Murat C."/>
            <person name="Morin E."/>
            <person name="Ndikumana S."/>
            <person name="Pagni M."/>
            <person name="Petitpierre D."/>
            <person name="Requena N."/>
            <person name="Rosikiewicz P."/>
            <person name="Riley R."/>
            <person name="Saito K."/>
            <person name="San Clemente H."/>
            <person name="Shapiro H."/>
            <person name="van Tuinen D."/>
            <person name="Becard G."/>
            <person name="Bonfante P."/>
            <person name="Paszkowski U."/>
            <person name="Shachar-Hill Y."/>
            <person name="Young J.P."/>
            <person name="Sanders I.R."/>
            <person name="Henrissat B."/>
            <person name="Rensing S.A."/>
            <person name="Grigoriev I.V."/>
            <person name="Corradi N."/>
            <person name="Roux C."/>
            <person name="Martin F."/>
        </authorList>
    </citation>
    <scope>NUCLEOTIDE SEQUENCE</scope>
    <source>
        <strain evidence="1">DAOM 197198</strain>
    </source>
</reference>
<evidence type="ECO:0000313" key="1">
    <source>
        <dbReference type="EMBL" id="ERZ98299.1"/>
    </source>
</evidence>
<protein>
    <submittedName>
        <fullName evidence="1">Uncharacterized protein</fullName>
    </submittedName>
</protein>
<sequence length="65" mass="7604">MLFRNLLETYIQFGFDIYNKFKQEKGGVSECYVLSPLQYQLHTCILGKMSTAHLDLLELRFGLNN</sequence>
<accession>U9SQV4</accession>
<name>U9SQV4_RHIID</name>
<proteinExistence type="predicted"/>